<evidence type="ECO:0000313" key="3">
    <source>
        <dbReference type="Proteomes" id="UP000627781"/>
    </source>
</evidence>
<dbReference type="InterPro" id="IPR007813">
    <property type="entry name" value="PilN"/>
</dbReference>
<evidence type="ECO:0000256" key="1">
    <source>
        <dbReference type="SAM" id="Phobius"/>
    </source>
</evidence>
<keyword evidence="3" id="KW-1185">Reference proteome</keyword>
<reference evidence="2 3" key="1">
    <citation type="submission" date="2020-08" db="EMBL/GenBank/DDBJ databases">
        <title>A Genomic Blueprint of the Chicken Gut Microbiome.</title>
        <authorList>
            <person name="Gilroy R."/>
            <person name="Ravi A."/>
            <person name="Getino M."/>
            <person name="Pursley I."/>
            <person name="Horton D.L."/>
            <person name="Alikhan N.-F."/>
            <person name="Baker D."/>
            <person name="Gharbi K."/>
            <person name="Hall N."/>
            <person name="Watson M."/>
            <person name="Adriaenssens E.M."/>
            <person name="Foster-Nyarko E."/>
            <person name="Jarju S."/>
            <person name="Secka A."/>
            <person name="Antonio M."/>
            <person name="Oren A."/>
            <person name="Chaudhuri R."/>
            <person name="La Ragione R.M."/>
            <person name="Hildebrand F."/>
            <person name="Pallen M.J."/>
        </authorList>
    </citation>
    <scope>NUCLEOTIDE SEQUENCE [LARGE SCALE GENOMIC DNA]</scope>
    <source>
        <strain evidence="2 3">Sa3CVN1</strain>
    </source>
</reference>
<keyword evidence="1" id="KW-0812">Transmembrane</keyword>
<protein>
    <submittedName>
        <fullName evidence="2">PilN domain-containing protein</fullName>
    </submittedName>
</protein>
<dbReference type="Proteomes" id="UP000627781">
    <property type="component" value="Unassembled WGS sequence"/>
</dbReference>
<dbReference type="Pfam" id="PF05137">
    <property type="entry name" value="PilN"/>
    <property type="match status" value="1"/>
</dbReference>
<keyword evidence="1" id="KW-1133">Transmembrane helix</keyword>
<sequence>MRTDLNFFSPYQGIKKEKSDSKKYIYFASGVIGAIIIGSLIWNTVNIYKVQSEIDDYNTKLSDNTLKAKLKESGEITVKTASLNLYDQDFTELATAIKSREVIDIDLLNALSSTLPSEVCFTSIDVQKNKIKIIAEATRRSAIGELEHNLNSLKNVQNVYVSKIVETGVYSCEIECSLKDVE</sequence>
<feature type="transmembrane region" description="Helical" evidence="1">
    <location>
        <begin position="24"/>
        <end position="42"/>
    </location>
</feature>
<keyword evidence="1" id="KW-0472">Membrane</keyword>
<gene>
    <name evidence="2" type="ORF">H9661_09940</name>
</gene>
<name>A0ABR8PU57_9CLOT</name>
<dbReference type="RefSeq" id="WP_191768559.1">
    <property type="nucleotide sequence ID" value="NZ_JACSRA010000013.1"/>
</dbReference>
<accession>A0ABR8PU57</accession>
<organism evidence="2 3">
    <name type="scientific">Clostridium cibarium</name>
    <dbReference type="NCBI Taxonomy" id="2762247"/>
    <lineage>
        <taxon>Bacteria</taxon>
        <taxon>Bacillati</taxon>
        <taxon>Bacillota</taxon>
        <taxon>Clostridia</taxon>
        <taxon>Eubacteriales</taxon>
        <taxon>Clostridiaceae</taxon>
        <taxon>Clostridium</taxon>
    </lineage>
</organism>
<proteinExistence type="predicted"/>
<comment type="caution">
    <text evidence="2">The sequence shown here is derived from an EMBL/GenBank/DDBJ whole genome shotgun (WGS) entry which is preliminary data.</text>
</comment>
<dbReference type="EMBL" id="JACSRA010000013">
    <property type="protein sequence ID" value="MBD7911677.1"/>
    <property type="molecule type" value="Genomic_DNA"/>
</dbReference>
<evidence type="ECO:0000313" key="2">
    <source>
        <dbReference type="EMBL" id="MBD7911677.1"/>
    </source>
</evidence>